<feature type="chain" id="PRO_5037113251" evidence="1">
    <location>
        <begin position="21"/>
        <end position="74"/>
    </location>
</feature>
<dbReference type="Proteomes" id="UP000887577">
    <property type="component" value="Unplaced"/>
</dbReference>
<feature type="signal peptide" evidence="1">
    <location>
        <begin position="1"/>
        <end position="20"/>
    </location>
</feature>
<protein>
    <submittedName>
        <fullName evidence="3">Uncharacterized protein</fullName>
    </submittedName>
</protein>
<accession>A0A914XZ80</accession>
<proteinExistence type="predicted"/>
<organism evidence="2 3">
    <name type="scientific">Panagrolaimus superbus</name>
    <dbReference type="NCBI Taxonomy" id="310955"/>
    <lineage>
        <taxon>Eukaryota</taxon>
        <taxon>Metazoa</taxon>
        <taxon>Ecdysozoa</taxon>
        <taxon>Nematoda</taxon>
        <taxon>Chromadorea</taxon>
        <taxon>Rhabditida</taxon>
        <taxon>Tylenchina</taxon>
        <taxon>Panagrolaimomorpha</taxon>
        <taxon>Panagrolaimoidea</taxon>
        <taxon>Panagrolaimidae</taxon>
        <taxon>Panagrolaimus</taxon>
    </lineage>
</organism>
<evidence type="ECO:0000313" key="2">
    <source>
        <dbReference type="Proteomes" id="UP000887577"/>
    </source>
</evidence>
<name>A0A914XZ80_9BILA</name>
<keyword evidence="2" id="KW-1185">Reference proteome</keyword>
<reference evidence="3" key="1">
    <citation type="submission" date="2022-11" db="UniProtKB">
        <authorList>
            <consortium name="WormBaseParasite"/>
        </authorList>
    </citation>
    <scope>IDENTIFICATION</scope>
</reference>
<keyword evidence="1" id="KW-0732">Signal</keyword>
<dbReference type="AlphaFoldDB" id="A0A914XZ80"/>
<evidence type="ECO:0000313" key="3">
    <source>
        <dbReference type="WBParaSite" id="PSU_v2.g12261.t1"/>
    </source>
</evidence>
<evidence type="ECO:0000256" key="1">
    <source>
        <dbReference type="SAM" id="SignalP"/>
    </source>
</evidence>
<dbReference type="WBParaSite" id="PSU_v2.g12261.t1">
    <property type="protein sequence ID" value="PSU_v2.g12261.t1"/>
    <property type="gene ID" value="PSU_v2.g12261"/>
</dbReference>
<sequence>MNAKLFIIVAFFAIVTCIFAGDQSNLTSNQEGSELSQGLRMKRGWLCWDGMVKACCNNKCKGDGCVGLMCDMCC</sequence>